<feature type="region of interest" description="Disordered" evidence="1">
    <location>
        <begin position="52"/>
        <end position="85"/>
    </location>
</feature>
<accession>A0ABD0RNS1</accession>
<evidence type="ECO:0000256" key="1">
    <source>
        <dbReference type="SAM" id="MobiDB-lite"/>
    </source>
</evidence>
<organism evidence="2 3">
    <name type="scientific">Cirrhinus mrigala</name>
    <name type="common">Mrigala</name>
    <dbReference type="NCBI Taxonomy" id="683832"/>
    <lineage>
        <taxon>Eukaryota</taxon>
        <taxon>Metazoa</taxon>
        <taxon>Chordata</taxon>
        <taxon>Craniata</taxon>
        <taxon>Vertebrata</taxon>
        <taxon>Euteleostomi</taxon>
        <taxon>Actinopterygii</taxon>
        <taxon>Neopterygii</taxon>
        <taxon>Teleostei</taxon>
        <taxon>Ostariophysi</taxon>
        <taxon>Cypriniformes</taxon>
        <taxon>Cyprinidae</taxon>
        <taxon>Labeoninae</taxon>
        <taxon>Labeonini</taxon>
        <taxon>Cirrhinus</taxon>
    </lineage>
</organism>
<feature type="non-terminal residue" evidence="2">
    <location>
        <position position="1"/>
    </location>
</feature>
<sequence>PGEAVEAIRKVPDALAAAKKLCTLAQSAVVVQLNVAEDCCCCCCAAMHAPPQPPPSPGPGLYPASSAGVPPSEWDPQHPRTSPRSCCRTRTYTFIRRATRRSCSRTRASPAARSIWLLT</sequence>
<dbReference type="EMBL" id="JAMKFB020000002">
    <property type="protein sequence ID" value="KAL0199621.1"/>
    <property type="molecule type" value="Genomic_DNA"/>
</dbReference>
<reference evidence="2 3" key="1">
    <citation type="submission" date="2024-05" db="EMBL/GenBank/DDBJ databases">
        <title>Genome sequencing and assembly of Indian major carp, Cirrhinus mrigala (Hamilton, 1822).</title>
        <authorList>
            <person name="Mohindra V."/>
            <person name="Chowdhury L.M."/>
            <person name="Lal K."/>
            <person name="Jena J.K."/>
        </authorList>
    </citation>
    <scope>NUCLEOTIDE SEQUENCE [LARGE SCALE GENOMIC DNA]</scope>
    <source>
        <strain evidence="2">CM1030</strain>
        <tissue evidence="2">Blood</tissue>
    </source>
</reference>
<evidence type="ECO:0000313" key="2">
    <source>
        <dbReference type="EMBL" id="KAL0199621.1"/>
    </source>
</evidence>
<name>A0ABD0RNS1_CIRMR</name>
<evidence type="ECO:0000313" key="3">
    <source>
        <dbReference type="Proteomes" id="UP001529510"/>
    </source>
</evidence>
<feature type="non-terminal residue" evidence="2">
    <location>
        <position position="119"/>
    </location>
</feature>
<proteinExistence type="predicted"/>
<dbReference type="Proteomes" id="UP001529510">
    <property type="component" value="Unassembled WGS sequence"/>
</dbReference>
<keyword evidence="3" id="KW-1185">Reference proteome</keyword>
<gene>
    <name evidence="2" type="ORF">M9458_002808</name>
</gene>
<comment type="caution">
    <text evidence="2">The sequence shown here is derived from an EMBL/GenBank/DDBJ whole genome shotgun (WGS) entry which is preliminary data.</text>
</comment>
<dbReference type="AlphaFoldDB" id="A0ABD0RNS1"/>
<protein>
    <submittedName>
        <fullName evidence="2">Uncharacterized protein</fullName>
    </submittedName>
</protein>